<protein>
    <submittedName>
        <fullName evidence="2">Uncharacterized protein</fullName>
    </submittedName>
</protein>
<comment type="caution">
    <text evidence="2">The sequence shown here is derived from an EMBL/GenBank/DDBJ whole genome shotgun (WGS) entry which is preliminary data.</text>
</comment>
<dbReference type="HOGENOM" id="CLU_705906_0_0_1"/>
<feature type="compositionally biased region" description="Basic residues" evidence="1">
    <location>
        <begin position="8"/>
        <end position="24"/>
    </location>
</feature>
<feature type="region of interest" description="Disordered" evidence="1">
    <location>
        <begin position="1"/>
        <end position="51"/>
    </location>
</feature>
<organism evidence="2 3">
    <name type="scientific">Dactylellina haptotyla (strain CBS 200.50)</name>
    <name type="common">Nematode-trapping fungus</name>
    <name type="synonym">Monacrosporium haptotylum</name>
    <dbReference type="NCBI Taxonomy" id="1284197"/>
    <lineage>
        <taxon>Eukaryota</taxon>
        <taxon>Fungi</taxon>
        <taxon>Dikarya</taxon>
        <taxon>Ascomycota</taxon>
        <taxon>Pezizomycotina</taxon>
        <taxon>Orbiliomycetes</taxon>
        <taxon>Orbiliales</taxon>
        <taxon>Orbiliaceae</taxon>
        <taxon>Dactylellina</taxon>
    </lineage>
</organism>
<evidence type="ECO:0000313" key="3">
    <source>
        <dbReference type="Proteomes" id="UP000015100"/>
    </source>
</evidence>
<gene>
    <name evidence="2" type="ORF">H072_5741</name>
</gene>
<proteinExistence type="predicted"/>
<dbReference type="EMBL" id="AQGS01000369">
    <property type="protein sequence ID" value="EPS40433.1"/>
    <property type="molecule type" value="Genomic_DNA"/>
</dbReference>
<dbReference type="Proteomes" id="UP000015100">
    <property type="component" value="Unassembled WGS sequence"/>
</dbReference>
<dbReference type="AlphaFoldDB" id="S8BLW4"/>
<dbReference type="OMA" id="GISMSNY"/>
<name>S8BLW4_DACHA</name>
<reference evidence="2 3" key="1">
    <citation type="journal article" date="2013" name="PLoS Genet.">
        <title>Genomic mechanisms accounting for the adaptation to parasitism in nematode-trapping fungi.</title>
        <authorList>
            <person name="Meerupati T."/>
            <person name="Andersson K.M."/>
            <person name="Friman E."/>
            <person name="Kumar D."/>
            <person name="Tunlid A."/>
            <person name="Ahren D."/>
        </authorList>
    </citation>
    <scope>NUCLEOTIDE SEQUENCE [LARGE SCALE GENOMIC DNA]</scope>
    <source>
        <strain evidence="2 3">CBS 200.50</strain>
    </source>
</reference>
<dbReference type="OrthoDB" id="21221at2759"/>
<evidence type="ECO:0000256" key="1">
    <source>
        <dbReference type="SAM" id="MobiDB-lite"/>
    </source>
</evidence>
<reference evidence="3" key="2">
    <citation type="submission" date="2013-04" db="EMBL/GenBank/DDBJ databases">
        <title>Genomic mechanisms accounting for the adaptation to parasitism in nematode-trapping fungi.</title>
        <authorList>
            <person name="Ahren D.G."/>
        </authorList>
    </citation>
    <scope>NUCLEOTIDE SEQUENCE [LARGE SCALE GENOMIC DNA]</scope>
    <source>
        <strain evidence="3">CBS 200.50</strain>
    </source>
</reference>
<keyword evidence="3" id="KW-1185">Reference proteome</keyword>
<evidence type="ECO:0000313" key="2">
    <source>
        <dbReference type="EMBL" id="EPS40433.1"/>
    </source>
</evidence>
<sequence length="422" mass="48358">MPTSTMSFKHRATKMNRMRSRHISSPHSEVYEKSRAPVRRAGTRANNQQNSKSLESYLEWRRHFFNGREFRALQDEKVRDLFNIPEHASKYPPRQDNSRTSVFDLETRDWYDFHFPTGIVLFPYDFTTISSSTTGPINGSQFLLKRNHSDKKIAKGNLNGISMSNYRRIQDLRRGDRVVLPNDSQISAVNNGIVPKGVLIVNRVGIQAGTNYAALQVRTFVQLQLYELVLPHHIRSLHLVETETVLMAKQSSSIPLPGYFMLRHAYLLGMEVDSWREKNVEDEDEGRADSRLFRFECAFLGDSGGITKQRFIAAETIHDSVNRLHVSWHVGQRARETDFVKSNKWVLWLLKYVPSSISAQAKHIEAKWTEAETYQVLGWGTSGVLATGSESLGAIQTEELTAEARVYEGDMFKVLSRQTSRF</sequence>
<accession>S8BLW4</accession>